<dbReference type="EMBL" id="LT629757">
    <property type="protein sequence ID" value="SDS83549.1"/>
    <property type="molecule type" value="Genomic_DNA"/>
</dbReference>
<dbReference type="RefSeq" id="WP_091730819.1">
    <property type="nucleotide sequence ID" value="NZ_LT629757.1"/>
</dbReference>
<gene>
    <name evidence="1" type="ORF">SAMN04488570_2817</name>
</gene>
<evidence type="ECO:0000313" key="1">
    <source>
        <dbReference type="EMBL" id="SDS83549.1"/>
    </source>
</evidence>
<dbReference type="AlphaFoldDB" id="A0A1H1VHH8"/>
<organism evidence="1 2">
    <name type="scientific">Nocardioides scoriae</name>
    <dbReference type="NCBI Taxonomy" id="642780"/>
    <lineage>
        <taxon>Bacteria</taxon>
        <taxon>Bacillati</taxon>
        <taxon>Actinomycetota</taxon>
        <taxon>Actinomycetes</taxon>
        <taxon>Propionibacteriales</taxon>
        <taxon>Nocardioidaceae</taxon>
        <taxon>Nocardioides</taxon>
    </lineage>
</organism>
<name>A0A1H1VHH8_9ACTN</name>
<accession>A0A1H1VHH8</accession>
<reference evidence="2" key="1">
    <citation type="submission" date="2016-10" db="EMBL/GenBank/DDBJ databases">
        <authorList>
            <person name="Varghese N."/>
            <person name="Submissions S."/>
        </authorList>
    </citation>
    <scope>NUCLEOTIDE SEQUENCE [LARGE SCALE GENOMIC DNA]</scope>
    <source>
        <strain evidence="2">DSM 22127</strain>
    </source>
</reference>
<sequence>MSDDDPSQGAAEPSPRAFDLGVFAQDLVWTDVEGWGYPLADMSDGERSALQAWLRANSKHFYVQSLREALLETALTYFDEWVGPWSDPDTKLPDLIFLSDMQWLEGTALMQALRRV</sequence>
<protein>
    <submittedName>
        <fullName evidence="1">Uncharacterized protein</fullName>
    </submittedName>
</protein>
<proteinExistence type="predicted"/>
<dbReference type="Proteomes" id="UP000198859">
    <property type="component" value="Chromosome I"/>
</dbReference>
<keyword evidence="2" id="KW-1185">Reference proteome</keyword>
<evidence type="ECO:0000313" key="2">
    <source>
        <dbReference type="Proteomes" id="UP000198859"/>
    </source>
</evidence>